<dbReference type="AlphaFoldDB" id="A0A233RPV9"/>
<keyword evidence="2" id="KW-1185">Reference proteome</keyword>
<organism evidence="1 2">
    <name type="scientific">Streptomyces diastatochromogenes</name>
    <dbReference type="NCBI Taxonomy" id="42236"/>
    <lineage>
        <taxon>Bacteria</taxon>
        <taxon>Bacillati</taxon>
        <taxon>Actinomycetota</taxon>
        <taxon>Actinomycetes</taxon>
        <taxon>Kitasatosporales</taxon>
        <taxon>Streptomycetaceae</taxon>
        <taxon>Streptomyces</taxon>
    </lineage>
</organism>
<dbReference type="EMBL" id="MCGQ01000128">
    <property type="protein sequence ID" value="OXY85391.1"/>
    <property type="molecule type" value="Genomic_DNA"/>
</dbReference>
<gene>
    <name evidence="1" type="ORF">BEK98_45795</name>
</gene>
<accession>A0A233RPV9</accession>
<reference evidence="1 2" key="1">
    <citation type="submission" date="2016-07" db="EMBL/GenBank/DDBJ databases">
        <title>Draft genome of Streptomyces diastatochromogenes.</title>
        <authorList>
            <person name="Podduturi R."/>
            <person name="Lukassen M.B."/>
            <person name="Clausen N."/>
            <person name="Nielsen J.L."/>
            <person name="Jorgensen N.O."/>
        </authorList>
    </citation>
    <scope>NUCLEOTIDE SEQUENCE [LARGE SCALE GENOMIC DNA]</scope>
    <source>
        <strain evidence="1 2">DSM 40608</strain>
    </source>
</reference>
<evidence type="ECO:0000313" key="2">
    <source>
        <dbReference type="Proteomes" id="UP000215483"/>
    </source>
</evidence>
<proteinExistence type="predicted"/>
<protein>
    <submittedName>
        <fullName evidence="1">Uncharacterized protein</fullName>
    </submittedName>
</protein>
<dbReference type="OrthoDB" id="116741at2"/>
<dbReference type="RefSeq" id="WP_094222919.1">
    <property type="nucleotide sequence ID" value="NZ_MCGQ01000128.1"/>
</dbReference>
<comment type="caution">
    <text evidence="1">The sequence shown here is derived from an EMBL/GenBank/DDBJ whole genome shotgun (WGS) entry which is preliminary data.</text>
</comment>
<sequence length="184" mass="20632">MFDVGTYDPISPQVSAGEIGRYSQELRRQTEGAGSRVGNRAEFTLVAPVIQPDGPAVFRDRAKKAQIEAPYWEGRLGTVHDLRVCLINNDQQLLFAATYSDEFMPYVRDVIRFAGPWIDYIFTGVAEGYPGMKSTDEALQYITKYQVEAGIWYGGPDPEATPRDITKSLRVTNAFNQLLDTVQE</sequence>
<name>A0A233RPV9_STRDA</name>
<evidence type="ECO:0000313" key="1">
    <source>
        <dbReference type="EMBL" id="OXY85391.1"/>
    </source>
</evidence>
<dbReference type="Proteomes" id="UP000215483">
    <property type="component" value="Unassembled WGS sequence"/>
</dbReference>